<organism evidence="1 2">
    <name type="scientific">Romanomermis culicivorax</name>
    <name type="common">Nematode worm</name>
    <dbReference type="NCBI Taxonomy" id="13658"/>
    <lineage>
        <taxon>Eukaryota</taxon>
        <taxon>Metazoa</taxon>
        <taxon>Ecdysozoa</taxon>
        <taxon>Nematoda</taxon>
        <taxon>Enoplea</taxon>
        <taxon>Dorylaimia</taxon>
        <taxon>Mermithida</taxon>
        <taxon>Mermithoidea</taxon>
        <taxon>Mermithidae</taxon>
        <taxon>Romanomermis</taxon>
    </lineage>
</organism>
<sequence length="70" mass="7765">MEFKTDINAISVLITRKCSYIPNVAAKGQKITLWTVPNAPNPMTSPIFRSFSEIMVNLDISGLAAKFISY</sequence>
<dbReference type="Proteomes" id="UP000887565">
    <property type="component" value="Unplaced"/>
</dbReference>
<evidence type="ECO:0000313" key="1">
    <source>
        <dbReference type="Proteomes" id="UP000887565"/>
    </source>
</evidence>
<dbReference type="AlphaFoldDB" id="A0A915KJU1"/>
<protein>
    <submittedName>
        <fullName evidence="2">Uncharacterized protein</fullName>
    </submittedName>
</protein>
<reference evidence="2" key="1">
    <citation type="submission" date="2022-11" db="UniProtKB">
        <authorList>
            <consortium name="WormBaseParasite"/>
        </authorList>
    </citation>
    <scope>IDENTIFICATION</scope>
</reference>
<accession>A0A915KJU1</accession>
<dbReference type="WBParaSite" id="nRc.2.0.1.t39090-RA">
    <property type="protein sequence ID" value="nRc.2.0.1.t39090-RA"/>
    <property type="gene ID" value="nRc.2.0.1.g39090"/>
</dbReference>
<evidence type="ECO:0000313" key="2">
    <source>
        <dbReference type="WBParaSite" id="nRc.2.0.1.t39090-RA"/>
    </source>
</evidence>
<proteinExistence type="predicted"/>
<name>A0A915KJU1_ROMCU</name>
<keyword evidence="1" id="KW-1185">Reference proteome</keyword>